<dbReference type="GO" id="GO:0003824">
    <property type="term" value="F:catalytic activity"/>
    <property type="evidence" value="ECO:0007669"/>
    <property type="project" value="InterPro"/>
</dbReference>
<dbReference type="Pfam" id="PF02543">
    <property type="entry name" value="Carbam_trans_N"/>
    <property type="match status" value="1"/>
</dbReference>
<evidence type="ECO:0000313" key="4">
    <source>
        <dbReference type="EMBL" id="KOR76765.1"/>
    </source>
</evidence>
<evidence type="ECO:0000259" key="3">
    <source>
        <dbReference type="Pfam" id="PF16861"/>
    </source>
</evidence>
<accession>A0A0M1N405</accession>
<dbReference type="Gene3D" id="3.30.420.40">
    <property type="match status" value="1"/>
</dbReference>
<evidence type="ECO:0000259" key="2">
    <source>
        <dbReference type="Pfam" id="PF02543"/>
    </source>
</evidence>
<comment type="caution">
    <text evidence="4">The sequence shown here is derived from an EMBL/GenBank/DDBJ whole genome shotgun (WGS) entry which is preliminary data.</text>
</comment>
<organism evidence="4 5">
    <name type="scientific">Paenibacillus solani</name>
    <dbReference type="NCBI Taxonomy" id="1705565"/>
    <lineage>
        <taxon>Bacteria</taxon>
        <taxon>Bacillati</taxon>
        <taxon>Bacillota</taxon>
        <taxon>Bacilli</taxon>
        <taxon>Bacillales</taxon>
        <taxon>Paenibacillaceae</taxon>
        <taxon>Paenibacillus</taxon>
    </lineage>
</organism>
<dbReference type="RefSeq" id="WP_054404647.1">
    <property type="nucleotide sequence ID" value="NZ_LIUT01000006.1"/>
</dbReference>
<feature type="domain" description="Carbamoyltransferase" evidence="2">
    <location>
        <begin position="82"/>
        <end position="311"/>
    </location>
</feature>
<dbReference type="InterPro" id="IPR051338">
    <property type="entry name" value="NodU/CmcH_Carbamoyltrnsfr"/>
</dbReference>
<evidence type="ECO:0000313" key="5">
    <source>
        <dbReference type="Proteomes" id="UP000036932"/>
    </source>
</evidence>
<dbReference type="Pfam" id="PF16861">
    <property type="entry name" value="Carbam_trans_C"/>
    <property type="match status" value="1"/>
</dbReference>
<dbReference type="OrthoDB" id="9780777at2"/>
<feature type="domain" description="Carbamoyltransferase C-terminal" evidence="3">
    <location>
        <begin position="367"/>
        <end position="536"/>
    </location>
</feature>
<sequence>MNILALGGSSHDFSACLMLDGKIAVAIEEERITRIKHSLDLDVKSSGNQAALYCLESQGLTLSEIDLIIGNDIIDRNYYKPYRDRMVLMNHHLAHASSAFYPSPFEEAAILVVDGAGSEIGGLNETTTYYYGKGTEIQELLKITGKMEWNQVLSPVENSMGYFYDVLSNGIGFHKLTNGKTMGLAPYGSTAYVKEFERFYTMDDEGRFIQSKEHIQEMKKFIRHTVGVIRDEEQRFQAKADIAYAGQYHLERAMIKACRYLHARTGSRHLCLAGGVALNSVANYKILEETPFEHIFVQPAAGDAGTAIGSAYYGHHVKMNQPRGDASILFSPYLGRGYGAEDYESALKQYAEHITVESPDDLYGSVASILDQGEIIGWFQDRSEIGPRALGNRSILADARRNDMKDLINSRIKHREAFRPFAPIVLEEEQPTYFSMEHPSYYMLLVPYILEEKRSEVPSITHEDGTGRVQTVSRAINPKLHQLLSSFQRLTGTPILLNTSYNDNGEPIVETPADAIRCFLNIDLDALVLDKWLIRKKNRQ</sequence>
<keyword evidence="5" id="KW-1185">Reference proteome</keyword>
<dbReference type="EMBL" id="LIUT01000006">
    <property type="protein sequence ID" value="KOR76765.1"/>
    <property type="molecule type" value="Genomic_DNA"/>
</dbReference>
<dbReference type="Proteomes" id="UP000036932">
    <property type="component" value="Unassembled WGS sequence"/>
</dbReference>
<dbReference type="CDD" id="cd24098">
    <property type="entry name" value="ASKHA_NBD_TobZ_N"/>
    <property type="match status" value="1"/>
</dbReference>
<comment type="similarity">
    <text evidence="1">Belongs to the NodU/CmcH family.</text>
</comment>
<dbReference type="PANTHER" id="PTHR34847">
    <property type="entry name" value="NODULATION PROTEIN U"/>
    <property type="match status" value="1"/>
</dbReference>
<dbReference type="SUPFAM" id="SSF53067">
    <property type="entry name" value="Actin-like ATPase domain"/>
    <property type="match status" value="1"/>
</dbReference>
<name>A0A0M1N405_9BACL</name>
<protein>
    <recommendedName>
        <fullName evidence="6">Carbamoyl transferase</fullName>
    </recommendedName>
</protein>
<dbReference type="InterPro" id="IPR043129">
    <property type="entry name" value="ATPase_NBD"/>
</dbReference>
<dbReference type="Gene3D" id="3.90.870.20">
    <property type="entry name" value="Carbamoyltransferase, C-terminal domain"/>
    <property type="match status" value="1"/>
</dbReference>
<evidence type="ECO:0000256" key="1">
    <source>
        <dbReference type="ARBA" id="ARBA00006129"/>
    </source>
</evidence>
<reference evidence="5" key="1">
    <citation type="submission" date="2015-08" db="EMBL/GenBank/DDBJ databases">
        <title>Genome sequencing project for genomic taxonomy and phylogenomics of Bacillus-like bacteria.</title>
        <authorList>
            <person name="Liu B."/>
            <person name="Wang J."/>
            <person name="Zhu Y."/>
            <person name="Liu G."/>
            <person name="Chen Q."/>
            <person name="Chen Z."/>
            <person name="Lan J."/>
            <person name="Che J."/>
            <person name="Ge C."/>
            <person name="Shi H."/>
            <person name="Pan Z."/>
            <person name="Liu X."/>
        </authorList>
    </citation>
    <scope>NUCLEOTIDE SEQUENCE [LARGE SCALE GENOMIC DNA]</scope>
    <source>
        <strain evidence="5">FJAT-22460</strain>
    </source>
</reference>
<dbReference type="InterPro" id="IPR038152">
    <property type="entry name" value="Carbam_trans_C_sf"/>
</dbReference>
<dbReference type="PATRIC" id="fig|1705565.3.peg.680"/>
<dbReference type="InterPro" id="IPR003696">
    <property type="entry name" value="Carbtransf_dom"/>
</dbReference>
<dbReference type="InterPro" id="IPR031730">
    <property type="entry name" value="Carbam_trans_C"/>
</dbReference>
<gene>
    <name evidence="4" type="ORF">AM231_22750</name>
</gene>
<evidence type="ECO:0008006" key="6">
    <source>
        <dbReference type="Google" id="ProtNLM"/>
    </source>
</evidence>
<dbReference type="AlphaFoldDB" id="A0A0M1N405"/>
<dbReference type="PANTHER" id="PTHR34847:SF1">
    <property type="entry name" value="NODULATION PROTEIN U"/>
    <property type="match status" value="1"/>
</dbReference>
<proteinExistence type="inferred from homology"/>